<organism evidence="1 2">
    <name type="scientific">Paraconexibacter antarcticus</name>
    <dbReference type="NCBI Taxonomy" id="2949664"/>
    <lineage>
        <taxon>Bacteria</taxon>
        <taxon>Bacillati</taxon>
        <taxon>Actinomycetota</taxon>
        <taxon>Thermoleophilia</taxon>
        <taxon>Solirubrobacterales</taxon>
        <taxon>Paraconexibacteraceae</taxon>
        <taxon>Paraconexibacter</taxon>
    </lineage>
</organism>
<sequence length="223" mass="23405">MAPTITPPRVPAHLEALDLAALVFEDDMELDAVRLTGAAPDAAVLGLELAAAELRDVDLGGARLPRLALRNCLVAGGNLANVAVRGGSAERTVFDHVRLTGLTWHEGVLRDVVLRGCRVDLASFASTRLERVAFEDCVLTQADVQDARLAAVTFERCDLTGADLTGARFGAGCALRGCTLDGARGVEALRGVRMPYEDVLAAAVTFAGALGIQVLDDDRDDAG</sequence>
<evidence type="ECO:0000313" key="1">
    <source>
        <dbReference type="EMBL" id="UTI64153.1"/>
    </source>
</evidence>
<dbReference type="Pfam" id="PF13599">
    <property type="entry name" value="Pentapeptide_4"/>
    <property type="match status" value="1"/>
</dbReference>
<dbReference type="RefSeq" id="WP_254570866.1">
    <property type="nucleotide sequence ID" value="NZ_CP098502.1"/>
</dbReference>
<gene>
    <name evidence="1" type="ORF">NBH00_22790</name>
</gene>
<dbReference type="Gene3D" id="2.160.20.80">
    <property type="entry name" value="E3 ubiquitin-protein ligase SopA"/>
    <property type="match status" value="1"/>
</dbReference>
<name>A0ABY5DSE3_9ACTN</name>
<dbReference type="EMBL" id="CP098502">
    <property type="protein sequence ID" value="UTI64153.1"/>
    <property type="molecule type" value="Genomic_DNA"/>
</dbReference>
<evidence type="ECO:0000313" key="2">
    <source>
        <dbReference type="Proteomes" id="UP001056035"/>
    </source>
</evidence>
<keyword evidence="2" id="KW-1185">Reference proteome</keyword>
<dbReference type="PANTHER" id="PTHR14136:SF17">
    <property type="entry name" value="BTB_POZ DOMAIN-CONTAINING PROTEIN KCTD9"/>
    <property type="match status" value="1"/>
</dbReference>
<dbReference type="SUPFAM" id="SSF141571">
    <property type="entry name" value="Pentapeptide repeat-like"/>
    <property type="match status" value="1"/>
</dbReference>
<proteinExistence type="predicted"/>
<dbReference type="Proteomes" id="UP001056035">
    <property type="component" value="Chromosome"/>
</dbReference>
<dbReference type="InterPro" id="IPR051082">
    <property type="entry name" value="Pentapeptide-BTB/POZ_domain"/>
</dbReference>
<dbReference type="PANTHER" id="PTHR14136">
    <property type="entry name" value="BTB_POZ DOMAIN-CONTAINING PROTEIN KCTD9"/>
    <property type="match status" value="1"/>
</dbReference>
<protein>
    <submittedName>
        <fullName evidence="1">Pentapeptide repeat-containing protein</fullName>
    </submittedName>
</protein>
<reference evidence="1 2" key="1">
    <citation type="submission" date="2022-06" db="EMBL/GenBank/DDBJ databases">
        <title>Paraconexibacter antarcticus.</title>
        <authorList>
            <person name="Kim C.S."/>
        </authorList>
    </citation>
    <scope>NUCLEOTIDE SEQUENCE [LARGE SCALE GENOMIC DNA]</scope>
    <source>
        <strain evidence="1 2">02-257</strain>
    </source>
</reference>
<accession>A0ABY5DSE3</accession>
<dbReference type="InterPro" id="IPR001646">
    <property type="entry name" value="5peptide_repeat"/>
</dbReference>